<dbReference type="EMBL" id="DPMF01000191">
    <property type="protein sequence ID" value="HCV81008.1"/>
    <property type="molecule type" value="Genomic_DNA"/>
</dbReference>
<accession>A0A3D5J034</accession>
<dbReference type="OMA" id="MIEMENT"/>
<evidence type="ECO:0000313" key="1">
    <source>
        <dbReference type="EMBL" id="HCV81008.1"/>
    </source>
</evidence>
<dbReference type="Proteomes" id="UP000264330">
    <property type="component" value="Unassembled WGS sequence"/>
</dbReference>
<gene>
    <name evidence="1" type="ORF">DGQ38_08170</name>
</gene>
<sequence length="113" mass="13180">MKTIKNLERLQQLHEMIEMENTGSPKEISNKMNVSERLVYNLIEQLKDYQADICYSRRSKTYYYCNSFDLKVNISVAVISDNELTEIFAGSYFSGKSFSLQGLCGDQPYFYNK</sequence>
<comment type="caution">
    <text evidence="1">The sequence shown here is derived from an EMBL/GenBank/DDBJ whole genome shotgun (WGS) entry which is preliminary data.</text>
</comment>
<protein>
    <submittedName>
        <fullName evidence="1">HTH domain-containing protein</fullName>
    </submittedName>
</protein>
<reference evidence="1 2" key="1">
    <citation type="journal article" date="2018" name="Nat. Biotechnol.">
        <title>A standardized bacterial taxonomy based on genome phylogeny substantially revises the tree of life.</title>
        <authorList>
            <person name="Parks D.H."/>
            <person name="Chuvochina M."/>
            <person name="Waite D.W."/>
            <person name="Rinke C."/>
            <person name="Skarshewski A."/>
            <person name="Chaumeil P.A."/>
            <person name="Hugenholtz P."/>
        </authorList>
    </citation>
    <scope>NUCLEOTIDE SEQUENCE [LARGE SCALE GENOMIC DNA]</scope>
    <source>
        <strain evidence="1">UBA9359</strain>
    </source>
</reference>
<dbReference type="AlphaFoldDB" id="A0A3D5J034"/>
<dbReference type="Gene3D" id="1.10.10.10">
    <property type="entry name" value="Winged helix-like DNA-binding domain superfamily/Winged helix DNA-binding domain"/>
    <property type="match status" value="1"/>
</dbReference>
<evidence type="ECO:0000313" key="2">
    <source>
        <dbReference type="Proteomes" id="UP000264330"/>
    </source>
</evidence>
<dbReference type="InterPro" id="IPR036388">
    <property type="entry name" value="WH-like_DNA-bd_sf"/>
</dbReference>
<proteinExistence type="predicted"/>
<organism evidence="1 2">
    <name type="scientific">Zunongwangia profunda</name>
    <dbReference type="NCBI Taxonomy" id="398743"/>
    <lineage>
        <taxon>Bacteria</taxon>
        <taxon>Pseudomonadati</taxon>
        <taxon>Bacteroidota</taxon>
        <taxon>Flavobacteriia</taxon>
        <taxon>Flavobacteriales</taxon>
        <taxon>Flavobacteriaceae</taxon>
        <taxon>Zunongwangia</taxon>
    </lineage>
</organism>
<dbReference type="RefSeq" id="WP_013073765.1">
    <property type="nucleotide sequence ID" value="NZ_CALFQJ010000014.1"/>
</dbReference>
<name>A0A3D5J034_9FLAO</name>